<gene>
    <name evidence="7" type="ORF">H7993_00370</name>
</gene>
<dbReference type="PANTHER" id="PTHR42788">
    <property type="entry name" value="TAURINE IMPORT ATP-BINDING PROTEIN-RELATED"/>
    <property type="match status" value="1"/>
</dbReference>
<keyword evidence="8" id="KW-1185">Reference proteome</keyword>
<dbReference type="InterPro" id="IPR003439">
    <property type="entry name" value="ABC_transporter-like_ATP-bd"/>
</dbReference>
<dbReference type="AlphaFoldDB" id="A0A7X1G1N4"/>
<dbReference type="Proteomes" id="UP000546173">
    <property type="component" value="Unassembled WGS sequence"/>
</dbReference>
<dbReference type="InterPro" id="IPR003593">
    <property type="entry name" value="AAA+_ATPase"/>
</dbReference>
<dbReference type="GO" id="GO:0005524">
    <property type="term" value="F:ATP binding"/>
    <property type="evidence" value="ECO:0007669"/>
    <property type="project" value="UniProtKB-KW"/>
</dbReference>
<dbReference type="InterPro" id="IPR050166">
    <property type="entry name" value="ABC_transporter_ATP-bind"/>
</dbReference>
<dbReference type="InterPro" id="IPR027417">
    <property type="entry name" value="P-loop_NTPase"/>
</dbReference>
<feature type="domain" description="ABC transporter" evidence="6">
    <location>
        <begin position="5"/>
        <end position="221"/>
    </location>
</feature>
<accession>A0A7X1G1N4</accession>
<dbReference type="PANTHER" id="PTHR42788:SF19">
    <property type="entry name" value="ALIPHATIC SULFONATES IMPORT ATP-BINDING PROTEIN SSUB 2"/>
    <property type="match status" value="1"/>
</dbReference>
<dbReference type="PROSITE" id="PS00211">
    <property type="entry name" value="ABC_TRANSPORTER_1"/>
    <property type="match status" value="1"/>
</dbReference>
<dbReference type="Pfam" id="PF00005">
    <property type="entry name" value="ABC_tran"/>
    <property type="match status" value="1"/>
</dbReference>
<keyword evidence="5" id="KW-1278">Translocase</keyword>
<evidence type="ECO:0000313" key="7">
    <source>
        <dbReference type="EMBL" id="MBC2676837.1"/>
    </source>
</evidence>
<dbReference type="EMBL" id="JACMYH010000001">
    <property type="protein sequence ID" value="MBC2676837.1"/>
    <property type="molecule type" value="Genomic_DNA"/>
</dbReference>
<protein>
    <submittedName>
        <fullName evidence="7">ABC transporter ATP-binding protein</fullName>
    </submittedName>
</protein>
<sequence>MNDALLSLRVRRKAFGDTVVLKDLELQLQPGERVSLLGPSGCGKSTLLRIAAGLDQDYTGELDSAGDSVAFVFQEPRLMPWLNVERNIGFHDDGHYDQAWVRQLIDEVGLGGFAEALPKALSGGMAQRVAIARGLYSRPKVLLLDEPFSAVDAFTRMKLQDLLLDLAERHDIALLLVTHDVDEALYLSDRVLVMGHRASGIGGGIDVDLAQPRDRRDPVLAGLKVQALTRLQVAHVV</sequence>
<dbReference type="PROSITE" id="PS50893">
    <property type="entry name" value="ABC_TRANSPORTER_2"/>
    <property type="match status" value="1"/>
</dbReference>
<dbReference type="Gene3D" id="3.40.50.300">
    <property type="entry name" value="P-loop containing nucleotide triphosphate hydrolases"/>
    <property type="match status" value="1"/>
</dbReference>
<name>A0A7X1G1N4_9PSED</name>
<dbReference type="GO" id="GO:0016887">
    <property type="term" value="F:ATP hydrolysis activity"/>
    <property type="evidence" value="ECO:0007669"/>
    <property type="project" value="InterPro"/>
</dbReference>
<evidence type="ECO:0000259" key="6">
    <source>
        <dbReference type="PROSITE" id="PS50893"/>
    </source>
</evidence>
<comment type="caution">
    <text evidence="7">The sequence shown here is derived from an EMBL/GenBank/DDBJ whole genome shotgun (WGS) entry which is preliminary data.</text>
</comment>
<evidence type="ECO:0000256" key="2">
    <source>
        <dbReference type="ARBA" id="ARBA00022448"/>
    </source>
</evidence>
<keyword evidence="2" id="KW-0813">Transport</keyword>
<organism evidence="7 8">
    <name type="scientific">Pseudomonas baltica</name>
    <dbReference type="NCBI Taxonomy" id="2762576"/>
    <lineage>
        <taxon>Bacteria</taxon>
        <taxon>Pseudomonadati</taxon>
        <taxon>Pseudomonadota</taxon>
        <taxon>Gammaproteobacteria</taxon>
        <taxon>Pseudomonadales</taxon>
        <taxon>Pseudomonadaceae</taxon>
        <taxon>Pseudomonas</taxon>
    </lineage>
</organism>
<dbReference type="SUPFAM" id="SSF52540">
    <property type="entry name" value="P-loop containing nucleoside triphosphate hydrolases"/>
    <property type="match status" value="1"/>
</dbReference>
<comment type="similarity">
    <text evidence="1">Belongs to the ABC transporter superfamily.</text>
</comment>
<proteinExistence type="inferred from homology"/>
<evidence type="ECO:0000256" key="3">
    <source>
        <dbReference type="ARBA" id="ARBA00022741"/>
    </source>
</evidence>
<evidence type="ECO:0000256" key="1">
    <source>
        <dbReference type="ARBA" id="ARBA00005417"/>
    </source>
</evidence>
<evidence type="ECO:0000256" key="4">
    <source>
        <dbReference type="ARBA" id="ARBA00022840"/>
    </source>
</evidence>
<evidence type="ECO:0000313" key="8">
    <source>
        <dbReference type="Proteomes" id="UP000546173"/>
    </source>
</evidence>
<dbReference type="SMART" id="SM00382">
    <property type="entry name" value="AAA"/>
    <property type="match status" value="1"/>
</dbReference>
<keyword evidence="3" id="KW-0547">Nucleotide-binding</keyword>
<keyword evidence="4 7" id="KW-0067">ATP-binding</keyword>
<dbReference type="InterPro" id="IPR017871">
    <property type="entry name" value="ABC_transporter-like_CS"/>
</dbReference>
<reference evidence="7 8" key="1">
    <citation type="submission" date="2020-08" db="EMBL/GenBank/DDBJ databases">
        <title>Pseudomonas sp. nov.</title>
        <authorList>
            <person name="Gieschler S."/>
            <person name="Fiedler G."/>
            <person name="Brinks E."/>
            <person name="Boehnlein C."/>
            <person name="Franz C.M.A.P."/>
            <person name="Kabisch J."/>
        </authorList>
    </citation>
    <scope>NUCLEOTIDE SEQUENCE [LARGE SCALE GENOMIC DNA]</scope>
    <source>
        <strain evidence="7 8">MBT-2</strain>
    </source>
</reference>
<dbReference type="RefSeq" id="WP_185793041.1">
    <property type="nucleotide sequence ID" value="NZ_JACMYH010000001.1"/>
</dbReference>
<evidence type="ECO:0000256" key="5">
    <source>
        <dbReference type="ARBA" id="ARBA00022967"/>
    </source>
</evidence>